<comment type="similarity">
    <text evidence="2">Belongs to the zinc-containing alcohol dehydrogenase family.</text>
</comment>
<gene>
    <name evidence="7" type="ORF">KIM322_14420</name>
</gene>
<accession>A0ABM8BIN7</accession>
<dbReference type="Pfam" id="PF00107">
    <property type="entry name" value="ADH_zinc_N"/>
    <property type="match status" value="1"/>
</dbReference>
<keyword evidence="5" id="KW-0560">Oxidoreductase</keyword>
<evidence type="ECO:0000313" key="7">
    <source>
        <dbReference type="EMBL" id="BDR61181.1"/>
    </source>
</evidence>
<dbReference type="Gene3D" id="3.40.50.720">
    <property type="entry name" value="NAD(P)-binding Rossmann-like Domain"/>
    <property type="match status" value="1"/>
</dbReference>
<dbReference type="InterPro" id="IPR013149">
    <property type="entry name" value="ADH-like_C"/>
</dbReference>
<protein>
    <recommendedName>
        <fullName evidence="6">Alcohol dehydrogenase-like C-terminal domain-containing protein</fullName>
    </recommendedName>
</protein>
<evidence type="ECO:0000256" key="4">
    <source>
        <dbReference type="ARBA" id="ARBA00022833"/>
    </source>
</evidence>
<evidence type="ECO:0000256" key="1">
    <source>
        <dbReference type="ARBA" id="ARBA00001947"/>
    </source>
</evidence>
<feature type="domain" description="Alcohol dehydrogenase-like C-terminal" evidence="6">
    <location>
        <begin position="27"/>
        <end position="102"/>
    </location>
</feature>
<evidence type="ECO:0000256" key="2">
    <source>
        <dbReference type="ARBA" id="ARBA00008072"/>
    </source>
</evidence>
<dbReference type="RefSeq" id="WP_317637405.1">
    <property type="nucleotide sequence ID" value="NZ_AP026803.1"/>
</dbReference>
<name>A0ABM8BIN7_9LACO</name>
<dbReference type="EMBL" id="AP026803">
    <property type="protein sequence ID" value="BDR61181.1"/>
    <property type="molecule type" value="Genomic_DNA"/>
</dbReference>
<reference evidence="7 8" key="1">
    <citation type="journal article" date="2023" name="Microbiol. Spectr.">
        <title>Symbiosis of Carpenter Bees with Uncharacterized Lactic Acid Bacteria Showing NAD Auxotrophy.</title>
        <authorList>
            <person name="Kawasaki S."/>
            <person name="Ozawa K."/>
            <person name="Mori T."/>
            <person name="Yamamoto A."/>
            <person name="Ito M."/>
            <person name="Ohkuma M."/>
            <person name="Sakamoto M."/>
            <person name="Matsutani M."/>
        </authorList>
    </citation>
    <scope>NUCLEOTIDE SEQUENCE [LARGE SCALE GENOMIC DNA]</scope>
    <source>
        <strain evidence="7 8">Kim32-2</strain>
    </source>
</reference>
<evidence type="ECO:0000256" key="3">
    <source>
        <dbReference type="ARBA" id="ARBA00022723"/>
    </source>
</evidence>
<comment type="cofactor">
    <cofactor evidence="1">
        <name>Zn(2+)</name>
        <dbReference type="ChEBI" id="CHEBI:29105"/>
    </cofactor>
</comment>
<dbReference type="PANTHER" id="PTHR43350">
    <property type="entry name" value="NAD-DEPENDENT ALCOHOL DEHYDROGENASE"/>
    <property type="match status" value="1"/>
</dbReference>
<proteinExistence type="inferred from homology"/>
<dbReference type="Proteomes" id="UP001321741">
    <property type="component" value="Chromosome"/>
</dbReference>
<keyword evidence="8" id="KW-1185">Reference proteome</keyword>
<evidence type="ECO:0000313" key="8">
    <source>
        <dbReference type="Proteomes" id="UP001321741"/>
    </source>
</evidence>
<evidence type="ECO:0000256" key="5">
    <source>
        <dbReference type="ARBA" id="ARBA00023002"/>
    </source>
</evidence>
<evidence type="ECO:0000259" key="6">
    <source>
        <dbReference type="Pfam" id="PF00107"/>
    </source>
</evidence>
<dbReference type="InterPro" id="IPR036291">
    <property type="entry name" value="NAD(P)-bd_dom_sf"/>
</dbReference>
<organism evidence="7 8">
    <name type="scientific">Lactobacillus xylocopicola</name>
    <dbReference type="NCBI Taxonomy" id="2976676"/>
    <lineage>
        <taxon>Bacteria</taxon>
        <taxon>Bacillati</taxon>
        <taxon>Bacillota</taxon>
        <taxon>Bacilli</taxon>
        <taxon>Lactobacillales</taxon>
        <taxon>Lactobacillaceae</taxon>
        <taxon>Lactobacillus</taxon>
    </lineage>
</organism>
<sequence>MTAAGTVLNALKPEVNSNLVVLGTGSVGLAAIMGAAVSNCNHVIAVDKNDMSLNVAKEFGATDVINNTKVDLIEAINKIVGPAGLNYVVDTTGEPEVMKQGLTGQIFVHTYPSTGTMLTTCTVFGQIAGKQVADYVRKTD</sequence>
<keyword evidence="3" id="KW-0479">Metal-binding</keyword>
<keyword evidence="4" id="KW-0862">Zinc</keyword>
<dbReference type="SUPFAM" id="SSF51735">
    <property type="entry name" value="NAD(P)-binding Rossmann-fold domains"/>
    <property type="match status" value="1"/>
</dbReference>
<dbReference type="PANTHER" id="PTHR43350:SF2">
    <property type="entry name" value="GROES-LIKE ZINC-BINDING ALCOHOL DEHYDROGENASE FAMILY PROTEIN"/>
    <property type="match status" value="1"/>
</dbReference>